<dbReference type="Pfam" id="PF26079">
    <property type="entry name" value="Baseplate_J_C"/>
    <property type="match status" value="1"/>
</dbReference>
<feature type="domain" description="Baseplate J-like C-terminal" evidence="3">
    <location>
        <begin position="259"/>
        <end position="343"/>
    </location>
</feature>
<feature type="domain" description="Baseplate J-like central" evidence="2">
    <location>
        <begin position="183"/>
        <end position="252"/>
    </location>
</feature>
<evidence type="ECO:0008006" key="6">
    <source>
        <dbReference type="Google" id="ProtNLM"/>
    </source>
</evidence>
<sequence length="344" mass="37036">MYEGQTFETILERMLNRVTNNVDKRQGSIIFDALAPAAVMFAQYYIDLEINLDLVMPDTATDEYLDRVAVELDVVRKPAQKAIRAGQFYDSGNGPIDIPIGSRFSIDDVDFTAISKTGPGTYKLECETAGEIGNTIAGQLIPIDYIPGLATAVLGAVLVAGSDAEDDESLRARYFDRAQKPITSGNKYHYEYWAKQVQGIGDARAIPVWNGPNTVKVVLITDNKRSPAPEKIAEADSYIRSVMPIGVDLTVAGVRELAIDLSGALTLETGVNVSVVLGAVSDGLDDYLKSIALKEAVIRYSKIANIILDADGVIDYANLTVNGGTSNIVLDPDQIGIVGTVDLS</sequence>
<dbReference type="Pfam" id="PF26078">
    <property type="entry name" value="Baseplate_J_M"/>
    <property type="match status" value="1"/>
</dbReference>
<dbReference type="PANTHER" id="PTHR37829">
    <property type="entry name" value="PHAGE-LIKE ELEMENT PBSX PROTEIN XKDT"/>
    <property type="match status" value="1"/>
</dbReference>
<evidence type="ECO:0000256" key="1">
    <source>
        <dbReference type="ARBA" id="ARBA00038087"/>
    </source>
</evidence>
<evidence type="ECO:0000313" key="5">
    <source>
        <dbReference type="Proteomes" id="UP000679992"/>
    </source>
</evidence>
<dbReference type="EMBL" id="BOSL01000026">
    <property type="protein sequence ID" value="GIP55968.1"/>
    <property type="molecule type" value="Genomic_DNA"/>
</dbReference>
<dbReference type="InterPro" id="IPR058531">
    <property type="entry name" value="Baseplate_J_M"/>
</dbReference>
<gene>
    <name evidence="4" type="primary">yqbT_4</name>
    <name evidence="4" type="ORF">J42TS3_50030</name>
</gene>
<proteinExistence type="inferred from homology"/>
<evidence type="ECO:0000259" key="3">
    <source>
        <dbReference type="Pfam" id="PF26079"/>
    </source>
</evidence>
<name>A0ABQ4MIZ8_9BACL</name>
<dbReference type="Proteomes" id="UP000679992">
    <property type="component" value="Unassembled WGS sequence"/>
</dbReference>
<evidence type="ECO:0000259" key="2">
    <source>
        <dbReference type="Pfam" id="PF26078"/>
    </source>
</evidence>
<dbReference type="RefSeq" id="WP_213656714.1">
    <property type="nucleotide sequence ID" value="NZ_BOSL01000026.1"/>
</dbReference>
<comment type="similarity">
    <text evidence="1">Belongs to the Mu gp47/PBSX XkdT family.</text>
</comment>
<accession>A0ABQ4MIZ8</accession>
<reference evidence="4 5" key="1">
    <citation type="submission" date="2021-03" db="EMBL/GenBank/DDBJ databases">
        <title>Antimicrobial resistance genes in bacteria isolated from Japanese honey, and their potential for conferring macrolide and lincosamide resistance in the American foulbrood pathogen Paenibacillus larvae.</title>
        <authorList>
            <person name="Okamoto M."/>
            <person name="Kumagai M."/>
            <person name="Kanamori H."/>
            <person name="Takamatsu D."/>
        </authorList>
    </citation>
    <scope>NUCLEOTIDE SEQUENCE [LARGE SCALE GENOMIC DNA]</scope>
    <source>
        <strain evidence="4 5">J42TS3</strain>
    </source>
</reference>
<evidence type="ECO:0000313" key="4">
    <source>
        <dbReference type="EMBL" id="GIP55968.1"/>
    </source>
</evidence>
<comment type="caution">
    <text evidence="4">The sequence shown here is derived from an EMBL/GenBank/DDBJ whole genome shotgun (WGS) entry which is preliminary data.</text>
</comment>
<dbReference type="PANTHER" id="PTHR37829:SF3">
    <property type="entry name" value="PROTEIN JAYE-RELATED"/>
    <property type="match status" value="1"/>
</dbReference>
<dbReference type="InterPro" id="IPR052399">
    <property type="entry name" value="Phage_Baseplate_Assmbl_Protein"/>
</dbReference>
<protein>
    <recommendedName>
        <fullName evidence="6">Baseplate J protein</fullName>
    </recommendedName>
</protein>
<dbReference type="InterPro" id="IPR058530">
    <property type="entry name" value="Baseplate_J-like_C"/>
</dbReference>
<organism evidence="4 5">
    <name type="scientific">Paenibacillus vini</name>
    <dbReference type="NCBI Taxonomy" id="1476024"/>
    <lineage>
        <taxon>Bacteria</taxon>
        <taxon>Bacillati</taxon>
        <taxon>Bacillota</taxon>
        <taxon>Bacilli</taxon>
        <taxon>Bacillales</taxon>
        <taxon>Paenibacillaceae</taxon>
        <taxon>Paenibacillus</taxon>
    </lineage>
</organism>
<keyword evidence="5" id="KW-1185">Reference proteome</keyword>